<reference evidence="1 2" key="1">
    <citation type="journal article" date="2011" name="Mol. Biol. Evol.">
        <title>Comparative genomic analysis of fruiting body formation in Myxococcales.</title>
        <authorList>
            <person name="Huntley S."/>
            <person name="Hamann N."/>
            <person name="Wegener-Feldbrugge S."/>
            <person name="Treuner-Lange A."/>
            <person name="Kube M."/>
            <person name="Reinhardt R."/>
            <person name="Klages S."/>
            <person name="Muller R."/>
            <person name="Ronning C.M."/>
            <person name="Nierman W.C."/>
            <person name="Sogaard-Andersen L."/>
        </authorList>
    </citation>
    <scope>NUCLEOTIDE SEQUENCE [LARGE SCALE GENOMIC DNA]</scope>
    <source>
        <strain evidence="1 2">DW4/3-1</strain>
    </source>
</reference>
<sequence>MSRDTAADLVVLLGSSGLGLSVGGNLFAGPALEDDDATVPDTAAFVFQSGGDPPQSYIGRGRQTLRTTTCQVRIRSAREDFQAGQLLALAALDVLHLAPLPPYVRISVSEGSPSYFGTDSSDRHWWSFTVDAEFVDLGMPGTPVQATTTGAWEVPGNLSVLGSLSAAGVDLIAELAELRARVAKLEAKLAGDEQ</sequence>
<evidence type="ECO:0000313" key="2">
    <source>
        <dbReference type="Proteomes" id="UP000001351"/>
    </source>
</evidence>
<dbReference type="STRING" id="378806.STAUR_0898"/>
<keyword evidence="2" id="KW-1185">Reference proteome</keyword>
<evidence type="ECO:0000313" key="1">
    <source>
        <dbReference type="EMBL" id="ADO68702.1"/>
    </source>
</evidence>
<protein>
    <submittedName>
        <fullName evidence="1">Uncharacterized protein</fullName>
    </submittedName>
</protein>
<dbReference type="Proteomes" id="UP000001351">
    <property type="component" value="Chromosome"/>
</dbReference>
<dbReference type="EMBL" id="CP002271">
    <property type="protein sequence ID" value="ADO68702.1"/>
    <property type="molecule type" value="Genomic_DNA"/>
</dbReference>
<gene>
    <name evidence="1" type="ordered locus">STAUR_0898</name>
</gene>
<name>E3FZN7_STIAD</name>
<dbReference type="KEGG" id="sur:STAUR_0898"/>
<organism evidence="1 2">
    <name type="scientific">Stigmatella aurantiaca (strain DW4/3-1)</name>
    <dbReference type="NCBI Taxonomy" id="378806"/>
    <lineage>
        <taxon>Bacteria</taxon>
        <taxon>Pseudomonadati</taxon>
        <taxon>Myxococcota</taxon>
        <taxon>Myxococcia</taxon>
        <taxon>Myxococcales</taxon>
        <taxon>Cystobacterineae</taxon>
        <taxon>Archangiaceae</taxon>
        <taxon>Stigmatella</taxon>
    </lineage>
</organism>
<accession>E3FZN7</accession>
<dbReference type="RefSeq" id="WP_013374394.1">
    <property type="nucleotide sequence ID" value="NC_014623.1"/>
</dbReference>
<dbReference type="HOGENOM" id="CLU_120978_0_0_7"/>
<proteinExistence type="predicted"/>
<dbReference type="AlphaFoldDB" id="E3FZN7"/>